<evidence type="ECO:0000313" key="7">
    <source>
        <dbReference type="Proteomes" id="UP000049855"/>
    </source>
</evidence>
<feature type="transmembrane region" description="Helical" evidence="5">
    <location>
        <begin position="171"/>
        <end position="193"/>
    </location>
</feature>
<evidence type="ECO:0000256" key="2">
    <source>
        <dbReference type="ARBA" id="ARBA00022692"/>
    </source>
</evidence>
<feature type="transmembrane region" description="Helical" evidence="5">
    <location>
        <begin position="375"/>
        <end position="397"/>
    </location>
</feature>
<comment type="subcellular location">
    <subcellularLocation>
        <location evidence="1">Membrane</location>
        <topology evidence="1">Multi-pass membrane protein</topology>
    </subcellularLocation>
</comment>
<keyword evidence="7" id="KW-1185">Reference proteome</keyword>
<dbReference type="InterPro" id="IPR002293">
    <property type="entry name" value="AA/rel_permease1"/>
</dbReference>
<accession>A0A0U1KSD7</accession>
<sequence>MYHQLRKLFIGRPLHNRELSAEHLPKWKALSIFSSDPLSSVGYGPEQIAVTLAVPGLLLYGYIGYVAAAILVLLAIVTISYVQVSQANPGGGGSYAIAMKNIGEFPALVAAASLFADYTLTVAVSISSGTEALLSAFPALISSEVTIDLCVLFGILMIVNLRGVRESSNVFVLPTYLFVLSIFVLIGIGAYQAFTGATPAIPAESSVRQPFDWMVLALLLRAFANGCSSMTGVEAISNGVPMFQKPQAANAIKTTFFMAGMLAIMLAGTTFLILHNHILPQENVTMLSLLAEETLGRGWMYYFLQLATMLVLYLAANTSYNGLPLLLSILARDGYMPRYLGARGERLSFSNGIILLSIFAGALIAGFNGNVEHLISLYAIGVFLSFTIAQTALVVHWRREKGPKWKIRAIINAFGAVITGLVVLIIAFTKFFHGAWIVLLFIPAMIYIFKAIKRHYTDMAEQLHLSIADWKSLKQGPTGKNIIVVPVSSPTSVVVQTMRYAYSISTDVIALHVTTNREMGRKVEEKWKIWDPGVRLITVYSPYRLVIDPIIHFVEKLQSNKAAEDFITVLIPEFETKKWWHRFLHNQTGWILRTLLILKKDVVVATIPYHLKK</sequence>
<reference evidence="7" key="1">
    <citation type="submission" date="2015-03" db="EMBL/GenBank/DDBJ databases">
        <authorList>
            <person name="Nijsse Bart"/>
        </authorList>
    </citation>
    <scope>NUCLEOTIDE SEQUENCE [LARGE SCALE GENOMIC DNA]</scope>
</reference>
<keyword evidence="3 5" id="KW-1133">Transmembrane helix</keyword>
<feature type="transmembrane region" description="Helical" evidence="5">
    <location>
        <begin position="256"/>
        <end position="279"/>
    </location>
</feature>
<dbReference type="GO" id="GO:0016020">
    <property type="term" value="C:membrane"/>
    <property type="evidence" value="ECO:0007669"/>
    <property type="project" value="UniProtKB-SubCell"/>
</dbReference>
<feature type="transmembrane region" description="Helical" evidence="5">
    <location>
        <begin position="213"/>
        <end position="236"/>
    </location>
</feature>
<dbReference type="Pfam" id="PF13520">
    <property type="entry name" value="AA_permease_2"/>
    <property type="match status" value="1"/>
</dbReference>
<evidence type="ECO:0000256" key="4">
    <source>
        <dbReference type="ARBA" id="ARBA00023136"/>
    </source>
</evidence>
<dbReference type="EMBL" id="CTRP01000003">
    <property type="protein sequence ID" value="CQR70322.1"/>
    <property type="molecule type" value="Genomic_DNA"/>
</dbReference>
<dbReference type="RefSeq" id="WP_021169060.1">
    <property type="nucleotide sequence ID" value="NZ_CTRP01000003.1"/>
</dbReference>
<evidence type="ECO:0000256" key="3">
    <source>
        <dbReference type="ARBA" id="ARBA00022989"/>
    </source>
</evidence>
<feature type="transmembrane region" description="Helical" evidence="5">
    <location>
        <begin position="409"/>
        <end position="428"/>
    </location>
</feature>
<proteinExistence type="predicted"/>
<name>A0A0U1KSD7_9FIRM</name>
<dbReference type="GO" id="GO:0022857">
    <property type="term" value="F:transmembrane transporter activity"/>
    <property type="evidence" value="ECO:0007669"/>
    <property type="project" value="InterPro"/>
</dbReference>
<keyword evidence="2 5" id="KW-0812">Transmembrane</keyword>
<evidence type="ECO:0000256" key="5">
    <source>
        <dbReference type="SAM" id="Phobius"/>
    </source>
</evidence>
<dbReference type="AlphaFoldDB" id="A0A0U1KSD7"/>
<organism evidence="6 7">
    <name type="scientific">Sporomusa ovata</name>
    <dbReference type="NCBI Taxonomy" id="2378"/>
    <lineage>
        <taxon>Bacteria</taxon>
        <taxon>Bacillati</taxon>
        <taxon>Bacillota</taxon>
        <taxon>Negativicutes</taxon>
        <taxon>Selenomonadales</taxon>
        <taxon>Sporomusaceae</taxon>
        <taxon>Sporomusa</taxon>
    </lineage>
</organism>
<dbReference type="Gene3D" id="1.20.1740.10">
    <property type="entry name" value="Amino acid/polyamine transporter I"/>
    <property type="match status" value="1"/>
</dbReference>
<dbReference type="PANTHER" id="PTHR47704">
    <property type="entry name" value="POTASSIUM TRANSPORTER KIMA"/>
    <property type="match status" value="1"/>
</dbReference>
<feature type="transmembrane region" description="Helical" evidence="5">
    <location>
        <begin position="434"/>
        <end position="452"/>
    </location>
</feature>
<keyword evidence="4 5" id="KW-0472">Membrane</keyword>
<feature type="transmembrane region" description="Helical" evidence="5">
    <location>
        <begin position="132"/>
        <end position="159"/>
    </location>
</feature>
<feature type="transmembrane region" description="Helical" evidence="5">
    <location>
        <begin position="62"/>
        <end position="84"/>
    </location>
</feature>
<protein>
    <submittedName>
        <fullName evidence="6">Amino acid permease</fullName>
    </submittedName>
</protein>
<feature type="transmembrane region" description="Helical" evidence="5">
    <location>
        <begin position="299"/>
        <end position="327"/>
    </location>
</feature>
<dbReference type="Proteomes" id="UP000049855">
    <property type="component" value="Unassembled WGS sequence"/>
</dbReference>
<dbReference type="InterPro" id="IPR053153">
    <property type="entry name" value="APC_K+_Transporter"/>
</dbReference>
<evidence type="ECO:0000256" key="1">
    <source>
        <dbReference type="ARBA" id="ARBA00004141"/>
    </source>
</evidence>
<feature type="transmembrane region" description="Helical" evidence="5">
    <location>
        <begin position="348"/>
        <end position="369"/>
    </location>
</feature>
<gene>
    <name evidence="6" type="ORF">SpAn4DRAFT_1291</name>
</gene>
<evidence type="ECO:0000313" key="6">
    <source>
        <dbReference type="EMBL" id="CQR70322.1"/>
    </source>
</evidence>
<dbReference type="PANTHER" id="PTHR47704:SF1">
    <property type="entry name" value="POTASSIUM TRANSPORTER KIMA"/>
    <property type="match status" value="1"/>
</dbReference>
<feature type="transmembrane region" description="Helical" evidence="5">
    <location>
        <begin position="105"/>
        <end position="126"/>
    </location>
</feature>